<protein>
    <submittedName>
        <fullName evidence="3">Putative fatty acid desaturase</fullName>
    </submittedName>
</protein>
<reference evidence="3 4" key="1">
    <citation type="journal article" date="2017" name="Front. Microbiol.">
        <title>Phaeobacter piscinae sp. nov., a species of the Roseobacter group and potential aquaculture probiont.</title>
        <authorList>
            <person name="Sonnenschein E.C."/>
            <person name="Phippen C.B.W."/>
            <person name="Nielsen K.F."/>
            <person name="Mateiu R.V."/>
            <person name="Melchiorsen J."/>
            <person name="Gram L."/>
            <person name="Overmann J."/>
            <person name="Freese H.M."/>
        </authorList>
    </citation>
    <scope>NUCLEOTIDE SEQUENCE [LARGE SCALE GENOMIC DNA]</scope>
    <source>
        <strain evidence="3 4">P88</strain>
    </source>
</reference>
<proteinExistence type="predicted"/>
<gene>
    <name evidence="3" type="ORF">PhaeoP88_00893</name>
</gene>
<dbReference type="GO" id="GO:0006629">
    <property type="term" value="P:lipid metabolic process"/>
    <property type="evidence" value="ECO:0007669"/>
    <property type="project" value="InterPro"/>
</dbReference>
<evidence type="ECO:0000256" key="1">
    <source>
        <dbReference type="SAM" id="Phobius"/>
    </source>
</evidence>
<keyword evidence="1" id="KW-1133">Transmembrane helix</keyword>
<feature type="transmembrane region" description="Helical" evidence="1">
    <location>
        <begin position="39"/>
        <end position="67"/>
    </location>
</feature>
<dbReference type="Pfam" id="PF00487">
    <property type="entry name" value="FA_desaturase"/>
    <property type="match status" value="1"/>
</dbReference>
<dbReference type="EMBL" id="CP010725">
    <property type="protein sequence ID" value="AUQ98285.1"/>
    <property type="molecule type" value="Genomic_DNA"/>
</dbReference>
<keyword evidence="1" id="KW-0812">Transmembrane</keyword>
<feature type="transmembrane region" description="Helical" evidence="1">
    <location>
        <begin position="206"/>
        <end position="222"/>
    </location>
</feature>
<dbReference type="CDD" id="cd03509">
    <property type="entry name" value="DesA_FADS-like"/>
    <property type="match status" value="1"/>
</dbReference>
<accession>A0A2I7K6R9</accession>
<dbReference type="InterPro" id="IPR005804">
    <property type="entry name" value="FA_desaturase_dom"/>
</dbReference>
<dbReference type="RefSeq" id="WP_102883169.1">
    <property type="nucleotide sequence ID" value="NZ_CP010725.1"/>
</dbReference>
<dbReference type="Proteomes" id="UP000236447">
    <property type="component" value="Chromosome"/>
</dbReference>
<dbReference type="AlphaFoldDB" id="A0A2I7K6R9"/>
<reference evidence="3 4" key="2">
    <citation type="journal article" date="2017" name="Genome Biol. Evol.">
        <title>Trajectories and Drivers of Genome Evolution in Surface-Associated Marine Phaeobacter.</title>
        <authorList>
            <person name="Freese H.M."/>
            <person name="Sikorski J."/>
            <person name="Bunk B."/>
            <person name="Scheuner C."/>
            <person name="Meier-Kolthoff J.P."/>
            <person name="Sproer C."/>
            <person name="Gram L."/>
            <person name="Overmann J."/>
        </authorList>
    </citation>
    <scope>NUCLEOTIDE SEQUENCE [LARGE SCALE GENOMIC DNA]</scope>
    <source>
        <strain evidence="3 4">P88</strain>
    </source>
</reference>
<feature type="domain" description="Fatty acid desaturase" evidence="2">
    <location>
        <begin position="54"/>
        <end position="289"/>
    </location>
</feature>
<sequence>MSDPQFSPPVPDERAALERVQAQLGRVEWGTLALMLGCYAAWGAALAWLPLVSVWLAVPVLACLITLQSSLSHEALHGHPFRLRVLNEALMFLPLNLAIPYGRFRDTHLAHHHDERLTDPYDDPETNYLDPAQWRRLGGAQRGLLWLNNTLAGRVLLGPMLGQIRFMAEDWRLIRRGDEPVLRDWLLHLLGAGLTLWLVAQSALPFWAYLLAAYLGLAILKIRTFLEHRAHLDPAARTVIIERGGVLGFLFLNNHLHVVHHCHPGVPWHELPRLYQGRRAQFLARNDGYAYPSYGVVMRRYALRAKDPVAHPIWSEPQ</sequence>
<name>A0A2I7K6R9_9RHOB</name>
<evidence type="ECO:0000313" key="4">
    <source>
        <dbReference type="Proteomes" id="UP000236447"/>
    </source>
</evidence>
<evidence type="ECO:0000259" key="2">
    <source>
        <dbReference type="Pfam" id="PF00487"/>
    </source>
</evidence>
<keyword evidence="1" id="KW-0472">Membrane</keyword>
<evidence type="ECO:0000313" key="3">
    <source>
        <dbReference type="EMBL" id="AUQ98285.1"/>
    </source>
</evidence>
<organism evidence="3 4">
    <name type="scientific">Phaeobacter inhibens</name>
    <dbReference type="NCBI Taxonomy" id="221822"/>
    <lineage>
        <taxon>Bacteria</taxon>
        <taxon>Pseudomonadati</taxon>
        <taxon>Pseudomonadota</taxon>
        <taxon>Alphaproteobacteria</taxon>
        <taxon>Rhodobacterales</taxon>
        <taxon>Roseobacteraceae</taxon>
        <taxon>Phaeobacter</taxon>
    </lineage>
</organism>